<gene>
    <name evidence="3" type="ORF">CVM73_04440</name>
</gene>
<evidence type="ECO:0008006" key="5">
    <source>
        <dbReference type="Google" id="ProtNLM"/>
    </source>
</evidence>
<comment type="caution">
    <text evidence="3">The sequence shown here is derived from an EMBL/GenBank/DDBJ whole genome shotgun (WGS) entry which is preliminary data.</text>
</comment>
<accession>A0A2M8RG37</accession>
<proteinExistence type="predicted"/>
<evidence type="ECO:0000313" key="4">
    <source>
        <dbReference type="Proteomes" id="UP000231194"/>
    </source>
</evidence>
<dbReference type="EMBL" id="PGVG01000002">
    <property type="protein sequence ID" value="PJG56794.1"/>
    <property type="molecule type" value="Genomic_DNA"/>
</dbReference>
<keyword evidence="2" id="KW-0732">Signal</keyword>
<feature type="region of interest" description="Disordered" evidence="1">
    <location>
        <begin position="26"/>
        <end position="111"/>
    </location>
</feature>
<evidence type="ECO:0000313" key="3">
    <source>
        <dbReference type="EMBL" id="PJG56794.1"/>
    </source>
</evidence>
<feature type="compositionally biased region" description="Basic and acidic residues" evidence="1">
    <location>
        <begin position="38"/>
        <end position="49"/>
    </location>
</feature>
<dbReference type="Proteomes" id="UP000231194">
    <property type="component" value="Unassembled WGS sequence"/>
</dbReference>
<keyword evidence="4" id="KW-1185">Reference proteome</keyword>
<evidence type="ECO:0000256" key="1">
    <source>
        <dbReference type="SAM" id="MobiDB-lite"/>
    </source>
</evidence>
<dbReference type="AlphaFoldDB" id="A0A2M8RG37"/>
<feature type="signal peptide" evidence="2">
    <location>
        <begin position="1"/>
        <end position="28"/>
    </location>
</feature>
<sequence length="111" mass="11789">MPWRRTMRTAILALIVVAGSAITFQATAQQQKAAPSEQTKEEMNRDVDQGLKAGEPNEQMQRDADKGIKTRNSGESGYVADQDKPAASAHPPGRPGSEQTTGAGGQTSPPK</sequence>
<protein>
    <recommendedName>
        <fullName evidence="5">DUF4148 domain-containing protein</fullName>
    </recommendedName>
</protein>
<evidence type="ECO:0000256" key="2">
    <source>
        <dbReference type="SAM" id="SignalP"/>
    </source>
</evidence>
<feature type="chain" id="PRO_5014909099" description="DUF4148 domain-containing protein" evidence="2">
    <location>
        <begin position="29"/>
        <end position="111"/>
    </location>
</feature>
<organism evidence="3 4">
    <name type="scientific">Bradyrhizobium forestalis</name>
    <dbReference type="NCBI Taxonomy" id="1419263"/>
    <lineage>
        <taxon>Bacteria</taxon>
        <taxon>Pseudomonadati</taxon>
        <taxon>Pseudomonadota</taxon>
        <taxon>Alphaproteobacteria</taxon>
        <taxon>Hyphomicrobiales</taxon>
        <taxon>Nitrobacteraceae</taxon>
        <taxon>Bradyrhizobium</taxon>
    </lineage>
</organism>
<feature type="compositionally biased region" description="Polar residues" evidence="1">
    <location>
        <begin position="97"/>
        <end position="111"/>
    </location>
</feature>
<reference evidence="3 4" key="1">
    <citation type="submission" date="2017-11" db="EMBL/GenBank/DDBJ databases">
        <title>Bradyrhizobium forestalis sp. nov., an efficient nitrogen-fixing bacterium isolated from nodules of forest legume species in the Amazon.</title>
        <authorList>
            <person name="Costa E.M."/>
            <person name="Guimaraes A."/>
            <person name="Carvalho T.S."/>
            <person name="Rodrigues T.L."/>
            <person name="Ribeiro P.R.A."/>
            <person name="Lebbe L."/>
            <person name="Willems A."/>
            <person name="Moreira F.M.S."/>
        </authorList>
    </citation>
    <scope>NUCLEOTIDE SEQUENCE [LARGE SCALE GENOMIC DNA]</scope>
    <source>
        <strain evidence="3 4">INPA54B</strain>
    </source>
</reference>
<name>A0A2M8RG37_9BRAD</name>